<dbReference type="InterPro" id="IPR011701">
    <property type="entry name" value="MFS"/>
</dbReference>
<feature type="region of interest" description="Disordered" evidence="3">
    <location>
        <begin position="20"/>
        <end position="69"/>
    </location>
</feature>
<feature type="transmembrane region" description="Helical" evidence="4">
    <location>
        <begin position="138"/>
        <end position="160"/>
    </location>
</feature>
<dbReference type="InterPro" id="IPR050327">
    <property type="entry name" value="Proton-linked_MCT"/>
</dbReference>
<dbReference type="InterPro" id="IPR036259">
    <property type="entry name" value="MFS_trans_sf"/>
</dbReference>
<feature type="transmembrane region" description="Helical" evidence="4">
    <location>
        <begin position="167"/>
        <end position="186"/>
    </location>
</feature>
<feature type="domain" description="Major facilitator superfamily (MFS) profile" evidence="5">
    <location>
        <begin position="304"/>
        <end position="494"/>
    </location>
</feature>
<dbReference type="PANTHER" id="PTHR11360">
    <property type="entry name" value="MONOCARBOXYLATE TRANSPORTER"/>
    <property type="match status" value="1"/>
</dbReference>
<evidence type="ECO:0000256" key="4">
    <source>
        <dbReference type="SAM" id="Phobius"/>
    </source>
</evidence>
<dbReference type="PROSITE" id="PS50850">
    <property type="entry name" value="MFS"/>
    <property type="match status" value="1"/>
</dbReference>
<feature type="compositionally biased region" description="Polar residues" evidence="3">
    <location>
        <begin position="25"/>
        <end position="35"/>
    </location>
</feature>
<dbReference type="PANTHER" id="PTHR11360:SF287">
    <property type="entry name" value="MFS MONOCARBOXYLATE TRANSPORTER"/>
    <property type="match status" value="1"/>
</dbReference>
<comment type="caution">
    <text evidence="6">The sequence shown here is derived from an EMBL/GenBank/DDBJ whole genome shotgun (WGS) entry which is preliminary data.</text>
</comment>
<keyword evidence="4" id="KW-1133">Transmembrane helix</keyword>
<name>A0A1X2I467_9FUNG</name>
<evidence type="ECO:0000256" key="3">
    <source>
        <dbReference type="SAM" id="MobiDB-lite"/>
    </source>
</evidence>
<evidence type="ECO:0000313" key="7">
    <source>
        <dbReference type="Proteomes" id="UP000193560"/>
    </source>
</evidence>
<sequence>MSLVEEDITLEYMTGQRPSYRAHATSDTITRSSSIMKKHGSMDSDVSDRDTSLVSPPLTPSPSPSDEEDNAATVTSAQAIGTQEFSLPPVDGGLNAYLVLIAGFCIEGVVYGIPYSYSVMQQHYQQLPEFKDASITELAIVGTLTTSLAYIGGGLVGVLGGRFSLKTMMYGGSLMIVTGLVAASFATKVWHLALSQGFVLGLGGAFVFNSFMTYVPMYWFKYRGVATGIIYAGSGIFGLICPIAVEKGLNAIGFRWTLRVIALFALVLCFGSAVIIRPRYAPDANVSKKLNLSKKDFKFIATKKFGVLGLCVFFQGLAYFIPNLFIQPYALYIGVPEQTSTTLLSILNAMTIVGQLSLGHMCDRYGYWTATAASSAVSSISTFFLWGYAENSMGLLIAYIVIFGIFGAGFTVCFPSMVYDVADADPSQFTLISGAFMLLRGIGNFVGTPLGSLFLTSTSPISEGWHGIAYFVGSTMLASAMCSIVRTVMVMRAR</sequence>
<feature type="transmembrane region" description="Helical" evidence="4">
    <location>
        <begin position="341"/>
        <end position="358"/>
    </location>
</feature>
<evidence type="ECO:0000313" key="6">
    <source>
        <dbReference type="EMBL" id="ORZ08877.1"/>
    </source>
</evidence>
<dbReference type="GO" id="GO:0016020">
    <property type="term" value="C:membrane"/>
    <property type="evidence" value="ECO:0007669"/>
    <property type="project" value="UniProtKB-SubCell"/>
</dbReference>
<dbReference type="Pfam" id="PF07690">
    <property type="entry name" value="MFS_1"/>
    <property type="match status" value="1"/>
</dbReference>
<feature type="transmembrane region" description="Helical" evidence="4">
    <location>
        <begin position="395"/>
        <end position="419"/>
    </location>
</feature>
<dbReference type="GO" id="GO:0022857">
    <property type="term" value="F:transmembrane transporter activity"/>
    <property type="evidence" value="ECO:0007669"/>
    <property type="project" value="InterPro"/>
</dbReference>
<feature type="transmembrane region" description="Helical" evidence="4">
    <location>
        <begin position="365"/>
        <end position="389"/>
    </location>
</feature>
<feature type="transmembrane region" description="Helical" evidence="4">
    <location>
        <begin position="431"/>
        <end position="455"/>
    </location>
</feature>
<feature type="transmembrane region" description="Helical" evidence="4">
    <location>
        <begin position="297"/>
        <end position="321"/>
    </location>
</feature>
<evidence type="ECO:0000256" key="1">
    <source>
        <dbReference type="ARBA" id="ARBA00004141"/>
    </source>
</evidence>
<protein>
    <submittedName>
        <fullName evidence="6">Major facilitator superfamily domain-containing protein</fullName>
    </submittedName>
</protein>
<accession>A0A1X2I467</accession>
<dbReference type="Gene3D" id="1.20.1250.20">
    <property type="entry name" value="MFS general substrate transporter like domains"/>
    <property type="match status" value="2"/>
</dbReference>
<dbReference type="Proteomes" id="UP000193560">
    <property type="component" value="Unassembled WGS sequence"/>
</dbReference>
<evidence type="ECO:0000259" key="5">
    <source>
        <dbReference type="PROSITE" id="PS50850"/>
    </source>
</evidence>
<feature type="transmembrane region" description="Helical" evidence="4">
    <location>
        <begin position="257"/>
        <end position="276"/>
    </location>
</feature>
<feature type="compositionally biased region" description="Basic and acidic residues" evidence="3">
    <location>
        <begin position="40"/>
        <end position="51"/>
    </location>
</feature>
<proteinExistence type="inferred from homology"/>
<comment type="similarity">
    <text evidence="2">Belongs to the major facilitator superfamily. Monocarboxylate porter (TC 2.A.1.13) family.</text>
</comment>
<keyword evidence="4" id="KW-0472">Membrane</keyword>
<comment type="subcellular location">
    <subcellularLocation>
        <location evidence="1">Membrane</location>
        <topology evidence="1">Multi-pass membrane protein</topology>
    </subcellularLocation>
</comment>
<feature type="transmembrane region" description="Helical" evidence="4">
    <location>
        <begin position="224"/>
        <end position="245"/>
    </location>
</feature>
<organism evidence="6 7">
    <name type="scientific">Absidia repens</name>
    <dbReference type="NCBI Taxonomy" id="90262"/>
    <lineage>
        <taxon>Eukaryota</taxon>
        <taxon>Fungi</taxon>
        <taxon>Fungi incertae sedis</taxon>
        <taxon>Mucoromycota</taxon>
        <taxon>Mucoromycotina</taxon>
        <taxon>Mucoromycetes</taxon>
        <taxon>Mucorales</taxon>
        <taxon>Cunninghamellaceae</taxon>
        <taxon>Absidia</taxon>
    </lineage>
</organism>
<feature type="transmembrane region" description="Helical" evidence="4">
    <location>
        <begin position="192"/>
        <end position="212"/>
    </location>
</feature>
<evidence type="ECO:0000256" key="2">
    <source>
        <dbReference type="ARBA" id="ARBA00006727"/>
    </source>
</evidence>
<gene>
    <name evidence="6" type="ORF">BCR42DRAFT_424191</name>
</gene>
<dbReference type="EMBL" id="MCGE01000029">
    <property type="protein sequence ID" value="ORZ08877.1"/>
    <property type="molecule type" value="Genomic_DNA"/>
</dbReference>
<feature type="transmembrane region" description="Helical" evidence="4">
    <location>
        <begin position="467"/>
        <end position="489"/>
    </location>
</feature>
<reference evidence="6 7" key="1">
    <citation type="submission" date="2016-07" db="EMBL/GenBank/DDBJ databases">
        <title>Pervasive Adenine N6-methylation of Active Genes in Fungi.</title>
        <authorList>
            <consortium name="DOE Joint Genome Institute"/>
            <person name="Mondo S.J."/>
            <person name="Dannebaum R.O."/>
            <person name="Kuo R.C."/>
            <person name="Labutti K."/>
            <person name="Haridas S."/>
            <person name="Kuo A."/>
            <person name="Salamov A."/>
            <person name="Ahrendt S.R."/>
            <person name="Lipzen A."/>
            <person name="Sullivan W."/>
            <person name="Andreopoulos W.B."/>
            <person name="Clum A."/>
            <person name="Lindquist E."/>
            <person name="Daum C."/>
            <person name="Ramamoorthy G.K."/>
            <person name="Gryganskyi A."/>
            <person name="Culley D."/>
            <person name="Magnuson J.K."/>
            <person name="James T.Y."/>
            <person name="O'Malley M.A."/>
            <person name="Stajich J.E."/>
            <person name="Spatafora J.W."/>
            <person name="Visel A."/>
            <person name="Grigoriev I.V."/>
        </authorList>
    </citation>
    <scope>NUCLEOTIDE SEQUENCE [LARGE SCALE GENOMIC DNA]</scope>
    <source>
        <strain evidence="6 7">NRRL 1336</strain>
    </source>
</reference>
<keyword evidence="7" id="KW-1185">Reference proteome</keyword>
<dbReference type="AlphaFoldDB" id="A0A1X2I467"/>
<feature type="transmembrane region" description="Helical" evidence="4">
    <location>
        <begin position="96"/>
        <end position="118"/>
    </location>
</feature>
<dbReference type="InterPro" id="IPR020846">
    <property type="entry name" value="MFS_dom"/>
</dbReference>
<keyword evidence="4" id="KW-0812">Transmembrane</keyword>
<dbReference type="SUPFAM" id="SSF103473">
    <property type="entry name" value="MFS general substrate transporter"/>
    <property type="match status" value="1"/>
</dbReference>
<dbReference type="OrthoDB" id="2213137at2759"/>